<dbReference type="GO" id="GO:0061630">
    <property type="term" value="F:ubiquitin protein ligase activity"/>
    <property type="evidence" value="ECO:0007669"/>
    <property type="project" value="UniProtKB-EC"/>
</dbReference>
<keyword evidence="7 11" id="KW-0863">Zinc-finger</keyword>
<dbReference type="FunFam" id="3.30.40.10:FF:000416">
    <property type="entry name" value="RBR-type E3 ubiquitin transferase"/>
    <property type="match status" value="1"/>
</dbReference>
<dbReference type="EMBL" id="JAVRRL010000093">
    <property type="protein sequence ID" value="KAK5108160.1"/>
    <property type="molecule type" value="Genomic_DNA"/>
</dbReference>
<dbReference type="InterPro" id="IPR016135">
    <property type="entry name" value="UBQ-conjugating_enzyme/RWD"/>
</dbReference>
<dbReference type="GO" id="GO:0008270">
    <property type="term" value="F:zinc ion binding"/>
    <property type="evidence" value="ECO:0007669"/>
    <property type="project" value="UniProtKB-KW"/>
</dbReference>
<evidence type="ECO:0000256" key="2">
    <source>
        <dbReference type="ARBA" id="ARBA00004906"/>
    </source>
</evidence>
<dbReference type="SMART" id="SM00647">
    <property type="entry name" value="IBR"/>
    <property type="match status" value="2"/>
</dbReference>
<dbReference type="PROSITE" id="PS50908">
    <property type="entry name" value="RWD"/>
    <property type="match status" value="1"/>
</dbReference>
<dbReference type="SUPFAM" id="SSF57850">
    <property type="entry name" value="RING/U-box"/>
    <property type="match status" value="2"/>
</dbReference>
<dbReference type="Pfam" id="PF22191">
    <property type="entry name" value="IBR_1"/>
    <property type="match status" value="1"/>
</dbReference>
<keyword evidence="8" id="KW-0833">Ubl conjugation pathway</keyword>
<comment type="catalytic activity">
    <reaction evidence="1">
        <text>[E2 ubiquitin-conjugating enzyme]-S-ubiquitinyl-L-cysteine + [acceptor protein]-L-lysine = [E2 ubiquitin-conjugating enzyme]-L-cysteine + [acceptor protein]-N(6)-ubiquitinyl-L-lysine.</text>
        <dbReference type="EC" id="2.3.2.31"/>
    </reaction>
</comment>
<evidence type="ECO:0000259" key="14">
    <source>
        <dbReference type="PROSITE" id="PS50908"/>
    </source>
</evidence>
<dbReference type="Gene3D" id="1.20.120.1750">
    <property type="match status" value="1"/>
</dbReference>
<dbReference type="Pfam" id="PF01485">
    <property type="entry name" value="IBR"/>
    <property type="match status" value="1"/>
</dbReference>
<evidence type="ECO:0000313" key="17">
    <source>
        <dbReference type="Proteomes" id="UP001310890"/>
    </source>
</evidence>
<sequence length="651" mass="72292">MEDTDERVEELQTLAAIYPEMVIDYEQLSATLELAVTPTTPLLIRFVPEKAAQRGESYAQAAVSAHVERDVRLSHLPTLKLEMSLPSTYPADAPPKMHLTTGNDWLPKKKLVDLAEGSARLWEEYGGCQILFAYIDFLQQAAERGFDLDQTSEGCLVLPEMKEKLLVAFDKATELAIFNEGHYDCGICLEPKKGLACYKMKRCGHVFCLQCLQDFYNNAITEGDVAGVTCLDPTCGKETNANGRKRKRKSDRTLNPRELLAMHIDEPKVRRYVEMKRKKKLEADKSTVYCPRSWCQGPAKSAKYPPLPADLTTYPVDDGEESASSESEPDSLSSKHDSARSITEPPNPGDRLAICEKCTLAFCKVCFMGWHGDFLRCRPRDPSQLSAEEKASYDYIRLHTSPCPTCSSPTQKTMGCNHMNCFQCGTHFCYLCSAWLMPDNPYIHYNSLGTDCYQRLWELEEGDNGQAPLDGRGFGGARAVEQAVGVAQAEQEEEDVGRVAVVARAPGRLDPLVEDLGRVRLDGDEVPIAARAHVVPQARVAVGPPAGERVRRPRAQNPFHARPDNVNNGNAGAANAVRRHERAARQHQAQAPARGPRPPAAQPPRAGLVPDEQALRQQAELQRFLHMAMADEEEGWDSDGLDEDDGLFVIR</sequence>
<feature type="region of interest" description="Disordered" evidence="12">
    <location>
        <begin position="306"/>
        <end position="345"/>
    </location>
</feature>
<dbReference type="Gene3D" id="3.30.40.10">
    <property type="entry name" value="Zinc/RING finger domain, C3HC4 (zinc finger)"/>
    <property type="match status" value="1"/>
</dbReference>
<dbReference type="PROSITE" id="PS51873">
    <property type="entry name" value="TRIAD"/>
    <property type="match status" value="1"/>
</dbReference>
<evidence type="ECO:0000259" key="15">
    <source>
        <dbReference type="PROSITE" id="PS51873"/>
    </source>
</evidence>
<evidence type="ECO:0000256" key="4">
    <source>
        <dbReference type="ARBA" id="ARBA00022679"/>
    </source>
</evidence>
<keyword evidence="4" id="KW-0808">Transferase</keyword>
<dbReference type="PROSITE" id="PS00518">
    <property type="entry name" value="ZF_RING_1"/>
    <property type="match status" value="1"/>
</dbReference>
<keyword evidence="5" id="KW-0479">Metal-binding</keyword>
<evidence type="ECO:0000256" key="10">
    <source>
        <dbReference type="ARBA" id="ARBA00044508"/>
    </source>
</evidence>
<organism evidence="16 17">
    <name type="scientific">Meristemomyces frigidus</name>
    <dbReference type="NCBI Taxonomy" id="1508187"/>
    <lineage>
        <taxon>Eukaryota</taxon>
        <taxon>Fungi</taxon>
        <taxon>Dikarya</taxon>
        <taxon>Ascomycota</taxon>
        <taxon>Pezizomycotina</taxon>
        <taxon>Dothideomycetes</taxon>
        <taxon>Dothideomycetidae</taxon>
        <taxon>Mycosphaerellales</taxon>
        <taxon>Teratosphaeriaceae</taxon>
        <taxon>Meristemomyces</taxon>
    </lineage>
</organism>
<evidence type="ECO:0000256" key="7">
    <source>
        <dbReference type="ARBA" id="ARBA00022771"/>
    </source>
</evidence>
<dbReference type="InterPro" id="IPR013083">
    <property type="entry name" value="Znf_RING/FYVE/PHD"/>
</dbReference>
<feature type="domain" description="RING-type" evidence="13">
    <location>
        <begin position="185"/>
        <end position="230"/>
    </location>
</feature>
<dbReference type="InterPro" id="IPR006575">
    <property type="entry name" value="RWD_dom"/>
</dbReference>
<dbReference type="GO" id="GO:0016567">
    <property type="term" value="P:protein ubiquitination"/>
    <property type="evidence" value="ECO:0007669"/>
    <property type="project" value="InterPro"/>
</dbReference>
<gene>
    <name evidence="16" type="ORF">LTR62_008691</name>
</gene>
<evidence type="ECO:0000259" key="13">
    <source>
        <dbReference type="PROSITE" id="PS50089"/>
    </source>
</evidence>
<evidence type="ECO:0000256" key="1">
    <source>
        <dbReference type="ARBA" id="ARBA00001798"/>
    </source>
</evidence>
<feature type="domain" description="RWD" evidence="14">
    <location>
        <begin position="9"/>
        <end position="145"/>
    </location>
</feature>
<feature type="compositionally biased region" description="Low complexity" evidence="12">
    <location>
        <begin position="565"/>
        <end position="576"/>
    </location>
</feature>
<keyword evidence="9" id="KW-0862">Zinc</keyword>
<dbReference type="InterPro" id="IPR047548">
    <property type="entry name" value="Rcat_RBR_RNF14"/>
</dbReference>
<evidence type="ECO:0000256" key="12">
    <source>
        <dbReference type="SAM" id="MobiDB-lite"/>
    </source>
</evidence>
<dbReference type="InterPro" id="IPR031127">
    <property type="entry name" value="E3_UB_ligase_RBR"/>
</dbReference>
<name>A0AAN7YH00_9PEZI</name>
<evidence type="ECO:0000256" key="6">
    <source>
        <dbReference type="ARBA" id="ARBA00022737"/>
    </source>
</evidence>
<dbReference type="InterPro" id="IPR001841">
    <property type="entry name" value="Znf_RING"/>
</dbReference>
<evidence type="ECO:0000256" key="11">
    <source>
        <dbReference type="PROSITE-ProRule" id="PRU00175"/>
    </source>
</evidence>
<comment type="caution">
    <text evidence="16">The sequence shown here is derived from an EMBL/GenBank/DDBJ whole genome shotgun (WGS) entry which is preliminary data.</text>
</comment>
<dbReference type="SUPFAM" id="SSF54495">
    <property type="entry name" value="UBC-like"/>
    <property type="match status" value="1"/>
</dbReference>
<dbReference type="CDD" id="cd20354">
    <property type="entry name" value="Rcat_RBR_RNF14"/>
    <property type="match status" value="1"/>
</dbReference>
<evidence type="ECO:0000313" key="16">
    <source>
        <dbReference type="EMBL" id="KAK5108160.1"/>
    </source>
</evidence>
<dbReference type="PANTHER" id="PTHR11685">
    <property type="entry name" value="RBR FAMILY RING FINGER AND IBR DOMAIN-CONTAINING"/>
    <property type="match status" value="1"/>
</dbReference>
<dbReference type="AlphaFoldDB" id="A0AAN7YH00"/>
<proteinExistence type="inferred from homology"/>
<feature type="region of interest" description="Disordered" evidence="12">
    <location>
        <begin position="544"/>
        <end position="607"/>
    </location>
</feature>
<evidence type="ECO:0000256" key="8">
    <source>
        <dbReference type="ARBA" id="ARBA00022786"/>
    </source>
</evidence>
<dbReference type="CDD" id="cd23820">
    <property type="entry name" value="RWD_RNF14"/>
    <property type="match status" value="1"/>
</dbReference>
<dbReference type="PROSITE" id="PS50089">
    <property type="entry name" value="ZF_RING_2"/>
    <property type="match status" value="1"/>
</dbReference>
<reference evidence="16" key="1">
    <citation type="submission" date="2023-08" db="EMBL/GenBank/DDBJ databases">
        <title>Black Yeasts Isolated from many extreme environments.</title>
        <authorList>
            <person name="Coleine C."/>
            <person name="Stajich J.E."/>
            <person name="Selbmann L."/>
        </authorList>
    </citation>
    <scope>NUCLEOTIDE SEQUENCE</scope>
    <source>
        <strain evidence="16">CCFEE 5401</strain>
    </source>
</reference>
<keyword evidence="6" id="KW-0677">Repeat</keyword>
<feature type="compositionally biased region" description="Acidic residues" evidence="12">
    <location>
        <begin position="317"/>
        <end position="329"/>
    </location>
</feature>
<comment type="pathway">
    <text evidence="2">Protein modification; protein ubiquitination.</text>
</comment>
<feature type="domain" description="RING-type" evidence="15">
    <location>
        <begin position="181"/>
        <end position="456"/>
    </location>
</feature>
<dbReference type="Pfam" id="PF05773">
    <property type="entry name" value="RWD"/>
    <property type="match status" value="1"/>
</dbReference>
<evidence type="ECO:0000256" key="3">
    <source>
        <dbReference type="ARBA" id="ARBA00012251"/>
    </source>
</evidence>
<dbReference type="EC" id="2.3.2.31" evidence="3"/>
<dbReference type="SMART" id="SM00591">
    <property type="entry name" value="RWD"/>
    <property type="match status" value="1"/>
</dbReference>
<protein>
    <recommendedName>
        <fullName evidence="3">RBR-type E3 ubiquitin transferase</fullName>
        <ecNumber evidence="3">2.3.2.31</ecNumber>
    </recommendedName>
</protein>
<accession>A0AAN7YH00</accession>
<comment type="similarity">
    <text evidence="10">Belongs to the RBR family. RNF14 subfamily.</text>
</comment>
<dbReference type="Proteomes" id="UP001310890">
    <property type="component" value="Unassembled WGS sequence"/>
</dbReference>
<dbReference type="InterPro" id="IPR044066">
    <property type="entry name" value="TRIAD_supradom"/>
</dbReference>
<evidence type="ECO:0000256" key="9">
    <source>
        <dbReference type="ARBA" id="ARBA00022833"/>
    </source>
</evidence>
<evidence type="ECO:0000256" key="5">
    <source>
        <dbReference type="ARBA" id="ARBA00022723"/>
    </source>
</evidence>
<feature type="region of interest" description="Disordered" evidence="12">
    <location>
        <begin position="632"/>
        <end position="651"/>
    </location>
</feature>
<dbReference type="CDD" id="cd23134">
    <property type="entry name" value="RING-HC_ITT1-like"/>
    <property type="match status" value="1"/>
</dbReference>
<dbReference type="InterPro" id="IPR002867">
    <property type="entry name" value="IBR_dom"/>
</dbReference>
<dbReference type="InterPro" id="IPR017907">
    <property type="entry name" value="Znf_RING_CS"/>
</dbReference>
<dbReference type="Gene3D" id="3.10.110.10">
    <property type="entry name" value="Ubiquitin Conjugating Enzyme"/>
    <property type="match status" value="1"/>
</dbReference>